<evidence type="ECO:0000259" key="20">
    <source>
        <dbReference type="Pfam" id="PF24621"/>
    </source>
</evidence>
<organism evidence="21 22">
    <name type="scientific">Chara braunii</name>
    <name type="common">Braun's stonewort</name>
    <dbReference type="NCBI Taxonomy" id="69332"/>
    <lineage>
        <taxon>Eukaryota</taxon>
        <taxon>Viridiplantae</taxon>
        <taxon>Streptophyta</taxon>
        <taxon>Charophyceae</taxon>
        <taxon>Charales</taxon>
        <taxon>Characeae</taxon>
        <taxon>Chara</taxon>
    </lineage>
</organism>
<dbReference type="Gene3D" id="1.20.1090.10">
    <property type="entry name" value="Dehydroquinate synthase-like - alpha domain"/>
    <property type="match status" value="1"/>
</dbReference>
<dbReference type="InterPro" id="IPR030960">
    <property type="entry name" value="DHQS/DOIS_N"/>
</dbReference>
<feature type="domain" description="3-dehydroquinate synthase N-terminal" evidence="19">
    <location>
        <begin position="875"/>
        <end position="987"/>
    </location>
</feature>
<keyword evidence="10" id="KW-0520">NAD</keyword>
<comment type="catalytic activity">
    <reaction evidence="14 16">
        <text>L-threonylcarbamoyladenylate + adenosine(37) in tRNA = N(6)-L-threonylcarbamoyladenosine(37) in tRNA + AMP + H(+)</text>
        <dbReference type="Rhea" id="RHEA:37059"/>
        <dbReference type="Rhea" id="RHEA-COMP:10162"/>
        <dbReference type="Rhea" id="RHEA-COMP:10163"/>
        <dbReference type="ChEBI" id="CHEBI:15378"/>
        <dbReference type="ChEBI" id="CHEBI:73682"/>
        <dbReference type="ChEBI" id="CHEBI:74411"/>
        <dbReference type="ChEBI" id="CHEBI:74418"/>
        <dbReference type="ChEBI" id="CHEBI:456215"/>
        <dbReference type="EC" id="2.3.1.234"/>
    </reaction>
</comment>
<dbReference type="NCBIfam" id="TIGR01357">
    <property type="entry name" value="aroB"/>
    <property type="match status" value="1"/>
</dbReference>
<dbReference type="SUPFAM" id="SSF53067">
    <property type="entry name" value="Actin-like ATPase domain"/>
    <property type="match status" value="1"/>
</dbReference>
<evidence type="ECO:0000256" key="9">
    <source>
        <dbReference type="ARBA" id="ARBA00022723"/>
    </source>
</evidence>
<evidence type="ECO:0000256" key="15">
    <source>
        <dbReference type="ARBA" id="ARBA00056090"/>
    </source>
</evidence>
<comment type="cofactor">
    <cofactor evidence="16">
        <name>a divalent metal cation</name>
        <dbReference type="ChEBI" id="CHEBI:60240"/>
    </cofactor>
    <text evidence="16">Binds 1 divalent metal cation per subunit.</text>
</comment>
<keyword evidence="6" id="KW-0028">Amino-acid biosynthesis</keyword>
<comment type="catalytic activity">
    <reaction evidence="1">
        <text>7-phospho-2-dehydro-3-deoxy-D-arabino-heptonate = 3-dehydroquinate + phosphate</text>
        <dbReference type="Rhea" id="RHEA:21968"/>
        <dbReference type="ChEBI" id="CHEBI:32364"/>
        <dbReference type="ChEBI" id="CHEBI:43474"/>
        <dbReference type="ChEBI" id="CHEBI:58394"/>
        <dbReference type="EC" id="4.2.3.4"/>
    </reaction>
</comment>
<evidence type="ECO:0000256" key="16">
    <source>
        <dbReference type="HAMAP-Rule" id="MF_03179"/>
    </source>
</evidence>
<comment type="caution">
    <text evidence="21">The sequence shown here is derived from an EMBL/GenBank/DDBJ whole genome shotgun (WGS) entry which is preliminary data.</text>
</comment>
<dbReference type="GO" id="GO:0003856">
    <property type="term" value="F:3-dehydroquinate synthase activity"/>
    <property type="evidence" value="ECO:0007669"/>
    <property type="project" value="UniProtKB-EC"/>
</dbReference>
<dbReference type="CDD" id="cd24134">
    <property type="entry name" value="ASKHA_NBD_OSGEPL1_QRI7_euk"/>
    <property type="match status" value="1"/>
</dbReference>
<dbReference type="AlphaFoldDB" id="A0A388KPP9"/>
<evidence type="ECO:0000256" key="17">
    <source>
        <dbReference type="SAM" id="MobiDB-lite"/>
    </source>
</evidence>
<evidence type="ECO:0000313" key="22">
    <source>
        <dbReference type="Proteomes" id="UP000265515"/>
    </source>
</evidence>
<evidence type="ECO:0000259" key="18">
    <source>
        <dbReference type="Pfam" id="PF00814"/>
    </source>
</evidence>
<dbReference type="Gene3D" id="3.30.420.40">
    <property type="match status" value="2"/>
</dbReference>
<keyword evidence="22" id="KW-1185">Reference proteome</keyword>
<evidence type="ECO:0000256" key="14">
    <source>
        <dbReference type="ARBA" id="ARBA00048117"/>
    </source>
</evidence>
<name>A0A388KPP9_CHABU</name>
<comment type="function">
    <text evidence="16">Required for the formation of a threonylcarbamoyl group on adenosine at position 37 (t(6)A37) in mitochondrial tRNAs that read codons beginning with adenine. Probably involved in the transfer of the threonylcarbamoyl moiety of threonylcarbamoyl-AMP (TC-AMP) to the N6 group of A37. Involved in mitochondrial genome maintenance.</text>
</comment>
<evidence type="ECO:0000256" key="6">
    <source>
        <dbReference type="ARBA" id="ARBA00022605"/>
    </source>
</evidence>
<feature type="domain" description="3-dehydroquinate synthase C-terminal" evidence="20">
    <location>
        <begin position="989"/>
        <end position="1133"/>
    </location>
</feature>
<proteinExistence type="inferred from homology"/>
<dbReference type="Gramene" id="GBG72034">
    <property type="protein sequence ID" value="GBG72034"/>
    <property type="gene ID" value="CBR_g10969"/>
</dbReference>
<evidence type="ECO:0000256" key="10">
    <source>
        <dbReference type="ARBA" id="ARBA00023027"/>
    </source>
</evidence>
<comment type="similarity">
    <text evidence="5">Belongs to the sugar phosphate cyclases superfamily. Dehydroquinate synthase family.</text>
</comment>
<evidence type="ECO:0000256" key="5">
    <source>
        <dbReference type="ARBA" id="ARBA00005412"/>
    </source>
</evidence>
<evidence type="ECO:0000256" key="11">
    <source>
        <dbReference type="ARBA" id="ARBA00023141"/>
    </source>
</evidence>
<dbReference type="GO" id="GO:0009073">
    <property type="term" value="P:aromatic amino acid family biosynthetic process"/>
    <property type="evidence" value="ECO:0007669"/>
    <property type="project" value="UniProtKB-KW"/>
</dbReference>
<dbReference type="HAMAP" id="MF_01445">
    <property type="entry name" value="TsaD"/>
    <property type="match status" value="1"/>
</dbReference>
<dbReference type="CDD" id="cd08195">
    <property type="entry name" value="DHQS"/>
    <property type="match status" value="1"/>
</dbReference>
<reference evidence="21 22" key="1">
    <citation type="journal article" date="2018" name="Cell">
        <title>The Chara Genome: Secondary Complexity and Implications for Plant Terrestrialization.</title>
        <authorList>
            <person name="Nishiyama T."/>
            <person name="Sakayama H."/>
            <person name="Vries J.D."/>
            <person name="Buschmann H."/>
            <person name="Saint-Marcoux D."/>
            <person name="Ullrich K.K."/>
            <person name="Haas F.B."/>
            <person name="Vanderstraeten L."/>
            <person name="Becker D."/>
            <person name="Lang D."/>
            <person name="Vosolsobe S."/>
            <person name="Rombauts S."/>
            <person name="Wilhelmsson P.K.I."/>
            <person name="Janitza P."/>
            <person name="Kern R."/>
            <person name="Heyl A."/>
            <person name="Rumpler F."/>
            <person name="Villalobos L.I.A.C."/>
            <person name="Clay J.M."/>
            <person name="Skokan R."/>
            <person name="Toyoda A."/>
            <person name="Suzuki Y."/>
            <person name="Kagoshima H."/>
            <person name="Schijlen E."/>
            <person name="Tajeshwar N."/>
            <person name="Catarino B."/>
            <person name="Hetherington A.J."/>
            <person name="Saltykova A."/>
            <person name="Bonnot C."/>
            <person name="Breuninger H."/>
            <person name="Symeonidi A."/>
            <person name="Radhakrishnan G.V."/>
            <person name="Van Nieuwerburgh F."/>
            <person name="Deforce D."/>
            <person name="Chang C."/>
            <person name="Karol K.G."/>
            <person name="Hedrich R."/>
            <person name="Ulvskov P."/>
            <person name="Glockner G."/>
            <person name="Delwiche C.F."/>
            <person name="Petrasek J."/>
            <person name="Van de Peer Y."/>
            <person name="Friml J."/>
            <person name="Beilby M."/>
            <person name="Dolan L."/>
            <person name="Kohara Y."/>
            <person name="Sugano S."/>
            <person name="Fujiyama A."/>
            <person name="Delaux P.-M."/>
            <person name="Quint M."/>
            <person name="TheiBen G."/>
            <person name="Hagemann M."/>
            <person name="Harholt J."/>
            <person name="Dunand C."/>
            <person name="Zachgo S."/>
            <person name="Langdale J."/>
            <person name="Maumus F."/>
            <person name="Straeten D.V.D."/>
            <person name="Gould S.B."/>
            <person name="Rensing S.A."/>
        </authorList>
    </citation>
    <scope>NUCLEOTIDE SEQUENCE [LARGE SCALE GENOMIC DNA]</scope>
    <source>
        <strain evidence="21 22">S276</strain>
    </source>
</reference>
<dbReference type="HAMAP" id="MF_00110">
    <property type="entry name" value="DHQ_synthase"/>
    <property type="match status" value="1"/>
</dbReference>
<evidence type="ECO:0000256" key="7">
    <source>
        <dbReference type="ARBA" id="ARBA00022679"/>
    </source>
</evidence>
<comment type="cofactor">
    <cofactor evidence="2">
        <name>NAD(+)</name>
        <dbReference type="ChEBI" id="CHEBI:57540"/>
    </cofactor>
</comment>
<keyword evidence="16" id="KW-0496">Mitochondrion</keyword>
<dbReference type="PANTHER" id="PTHR43622:SF7">
    <property type="entry name" value="3-DEHYDROQUINATE SYNTHASE, CHLOROPLASTIC"/>
    <property type="match status" value="1"/>
</dbReference>
<feature type="domain" description="Gcp-like" evidence="18">
    <location>
        <begin position="285"/>
        <end position="601"/>
    </location>
</feature>
<evidence type="ECO:0000256" key="3">
    <source>
        <dbReference type="ARBA" id="ARBA00004229"/>
    </source>
</evidence>
<keyword evidence="11" id="KW-0057">Aromatic amino acid biosynthesis</keyword>
<dbReference type="GO" id="GO:0009507">
    <property type="term" value="C:chloroplast"/>
    <property type="evidence" value="ECO:0007669"/>
    <property type="project" value="UniProtKB-SubCell"/>
</dbReference>
<dbReference type="GO" id="GO:0005739">
    <property type="term" value="C:mitochondrion"/>
    <property type="evidence" value="ECO:0007669"/>
    <property type="project" value="UniProtKB-SubCell"/>
</dbReference>
<dbReference type="InterPro" id="IPR050071">
    <property type="entry name" value="Dehydroquinate_synthase"/>
</dbReference>
<dbReference type="GO" id="GO:0008652">
    <property type="term" value="P:amino acid biosynthetic process"/>
    <property type="evidence" value="ECO:0007669"/>
    <property type="project" value="UniProtKB-KW"/>
</dbReference>
<dbReference type="GO" id="GO:0046872">
    <property type="term" value="F:metal ion binding"/>
    <property type="evidence" value="ECO:0007669"/>
    <property type="project" value="UniProtKB-KW"/>
</dbReference>
<evidence type="ECO:0000256" key="8">
    <source>
        <dbReference type="ARBA" id="ARBA00022694"/>
    </source>
</evidence>
<dbReference type="Gene3D" id="3.40.50.1970">
    <property type="match status" value="1"/>
</dbReference>
<dbReference type="Pfam" id="PF24621">
    <property type="entry name" value="DHQS_C"/>
    <property type="match status" value="1"/>
</dbReference>
<gene>
    <name evidence="16" type="primary">GCP1</name>
    <name evidence="21" type="ORF">CBR_g10969</name>
</gene>
<accession>A0A388KPP9</accession>
<dbReference type="GO" id="GO:0061711">
    <property type="term" value="F:tRNA N(6)-L-threonylcarbamoyladenine synthase activity"/>
    <property type="evidence" value="ECO:0007669"/>
    <property type="project" value="UniProtKB-EC"/>
</dbReference>
<dbReference type="NCBIfam" id="TIGR03723">
    <property type="entry name" value="T6A_TsaD_YgjD"/>
    <property type="match status" value="1"/>
</dbReference>
<dbReference type="NCBIfam" id="TIGR00329">
    <property type="entry name" value="gcp_kae1"/>
    <property type="match status" value="1"/>
</dbReference>
<comment type="function">
    <text evidence="15">Catalyzes the second step in the shikimate pathway.</text>
</comment>
<evidence type="ECO:0000259" key="19">
    <source>
        <dbReference type="Pfam" id="PF01761"/>
    </source>
</evidence>
<dbReference type="Pfam" id="PF01761">
    <property type="entry name" value="DHQ_synthase"/>
    <property type="match status" value="1"/>
</dbReference>
<dbReference type="SUPFAM" id="SSF56796">
    <property type="entry name" value="Dehydroquinate synthase-like"/>
    <property type="match status" value="1"/>
</dbReference>
<keyword evidence="12" id="KW-0456">Lyase</keyword>
<dbReference type="FunFam" id="3.40.50.1970:FF:000001">
    <property type="entry name" value="3-dehydroquinate synthase"/>
    <property type="match status" value="1"/>
</dbReference>
<dbReference type="GO" id="GO:0009423">
    <property type="term" value="P:chorismate biosynthetic process"/>
    <property type="evidence" value="ECO:0007669"/>
    <property type="project" value="UniProtKB-ARBA"/>
</dbReference>
<keyword evidence="8 16" id="KW-0819">tRNA processing</keyword>
<feature type="region of interest" description="Disordered" evidence="17">
    <location>
        <begin position="58"/>
        <end position="78"/>
    </location>
</feature>
<keyword evidence="13 16" id="KW-0012">Acyltransferase</keyword>
<evidence type="ECO:0000313" key="21">
    <source>
        <dbReference type="EMBL" id="GBG72034.1"/>
    </source>
</evidence>
<dbReference type="InterPro" id="IPR043129">
    <property type="entry name" value="ATPase_NBD"/>
</dbReference>
<dbReference type="Proteomes" id="UP000265515">
    <property type="component" value="Unassembled WGS sequence"/>
</dbReference>
<evidence type="ECO:0000256" key="1">
    <source>
        <dbReference type="ARBA" id="ARBA00001393"/>
    </source>
</evidence>
<keyword evidence="9 16" id="KW-0479">Metal-binding</keyword>
<dbReference type="InterPro" id="IPR017861">
    <property type="entry name" value="KAE1/TsaD"/>
</dbReference>
<comment type="similarity">
    <text evidence="16">Belongs to the KAE1 / TsaD family.</text>
</comment>
<dbReference type="InterPro" id="IPR022450">
    <property type="entry name" value="TsaD"/>
</dbReference>
<dbReference type="InterPro" id="IPR016037">
    <property type="entry name" value="DHQ_synth_AroB"/>
</dbReference>
<dbReference type="FunFam" id="3.30.420.40:FF:000133">
    <property type="entry name" value="Probable tRNA N6-adenosine threonylcarbamoyltransferase, mitochondrial"/>
    <property type="match status" value="1"/>
</dbReference>
<evidence type="ECO:0000256" key="2">
    <source>
        <dbReference type="ARBA" id="ARBA00001911"/>
    </source>
</evidence>
<dbReference type="EMBL" id="BFEA01000157">
    <property type="protein sequence ID" value="GBG72034.1"/>
    <property type="molecule type" value="Genomic_DNA"/>
</dbReference>
<evidence type="ECO:0000256" key="12">
    <source>
        <dbReference type="ARBA" id="ARBA00023239"/>
    </source>
</evidence>
<dbReference type="PANTHER" id="PTHR43622">
    <property type="entry name" value="3-DEHYDROQUINATE SYNTHASE"/>
    <property type="match status" value="1"/>
</dbReference>
<keyword evidence="7 16" id="KW-0808">Transferase</keyword>
<dbReference type="OrthoDB" id="197068at2759"/>
<dbReference type="GO" id="GO:0002949">
    <property type="term" value="P:tRNA threonylcarbamoyladenosine modification"/>
    <property type="evidence" value="ECO:0007669"/>
    <property type="project" value="UniProtKB-UniRule"/>
</dbReference>
<comment type="pathway">
    <text evidence="4">Metabolic intermediate biosynthesis; chorismate biosynthesis; chorismate from D-erythrose 4-phosphate and phosphoenolpyruvate: step 2/7.</text>
</comment>
<dbReference type="InterPro" id="IPR000905">
    <property type="entry name" value="Gcp-like_dom"/>
</dbReference>
<dbReference type="InterPro" id="IPR056179">
    <property type="entry name" value="DHQS_C"/>
</dbReference>
<evidence type="ECO:0000256" key="4">
    <source>
        <dbReference type="ARBA" id="ARBA00004661"/>
    </source>
</evidence>
<dbReference type="Pfam" id="PF00814">
    <property type="entry name" value="TsaD"/>
    <property type="match status" value="1"/>
</dbReference>
<evidence type="ECO:0000256" key="13">
    <source>
        <dbReference type="ARBA" id="ARBA00023315"/>
    </source>
</evidence>
<dbReference type="STRING" id="69332.A0A388KPP9"/>
<comment type="subunit">
    <text evidence="16">Homodimer.</text>
</comment>
<dbReference type="FunFam" id="1.20.1090.10:FF:000002">
    <property type="entry name" value="3-dehydroquinate synthase"/>
    <property type="match status" value="1"/>
</dbReference>
<protein>
    <recommendedName>
        <fullName evidence="16">Glycoprotease 1</fullName>
    </recommendedName>
</protein>
<sequence length="1173" mass="125782">MIRLPLSRARRLAPAIVSCHQIASSPISCRNPGVLSPPSLAHVGQLFIRNFSPIRHGYLSSPGEDGDGATEKPPQTSACPPPGDNCGFVCRGGSMQGGYGCCRRYGDAEWKSWIPQSAARAGNGVRPEDRTEARHPVICGGGDVSCSRRPSSVASTAFPMPIGYRVLCAGLRPWSHRQRIHRSGRDAVWLLAGRRRKNRERGVRVWVHQSRGQFLDHEEGQYGLACRARAMSHVPSAASSFSSSSLDASSSQCLQSQGHGSKLVLGIETSCDETGAAVVSVDGRILGEALASQAELHAQWGGVVPKLAQGAHEDAIDSVVQCALTTEGGGRIDPSDLAAIAVTIGPGLSLCLKVGIRKARALAREHNLPVIPIHHMEAHGLVARLCEWELHFPFLTLLISGGHNLLLLAHGVGHYTQLGTSLDDAVGEAYDKTARLLGLELGRGGGPALEEVAREGDPYSFNFSVPMRKFKNCNFSYAGLKTAVRLAIDAACPGAETRPISAATSAERKIRADIAASFQRIAVLHLEERTRRAIEWARNIDPAVDCLVVAGGVAANQVVRHRLEGVVREGSPNREAADGGVMRIAFPSPRLCTDNGVMVAWAGVERYRLGLMDPPPPPVTSTVEDEHLDIRPRWPLGEGPNNYLGNKLGQAVNHLCCHQPQAGRSSVMSITSAMAATLSSSIASSGCLELDTDSMTSSTACCSRIACESGFVTCWRSPKRDLAASVSFCSSFSFAGQRLCSNSWRRVEGCPPCCIAVASRVNSDRLCSQSSPSGGRITGKLVSLASSDGAQVMDNSSPCTSTVERTIVVDVDLGDRSYPIYIGSGLLNRGDLLRRHVKGKQVLIVTNDTVAPIYLDWVTESLVNGAEEPITVESVVLPDGEAYKSLDVLMNVFDKAIECRLDRRCTLIALGGGVIGDMCGFAAGVYLRGVNFIQIPTTLMAQVDSSVGGKTGVNHPLAKNMIGVFYQPQCVLIDTDTLSTLPDRELASGVSEIVKYGLIHDPGFFQWQEANMDQLLARDPLALAHAIKRSCEIKAEVVELDEREGGLRAILNLGHTFGHAIEAGLGYGAWLHGEAVAAGMTMAADMSYRLGWIDKELVERAVALLDQANLPTRPPKEMTVETFQSIMAVDKKVANGQLRLILLKGPLGSCVFTGDFDSSKLDETLEYFCANSQ</sequence>
<comment type="subcellular location">
    <subcellularLocation>
        <location evidence="16">Mitochondrion</location>
    </subcellularLocation>
    <subcellularLocation>
        <location evidence="3">Plastid</location>
        <location evidence="3">Chloroplast</location>
    </subcellularLocation>
</comment>
<dbReference type="PRINTS" id="PR00789">
    <property type="entry name" value="OSIALOPTASE"/>
</dbReference>